<dbReference type="EMBL" id="UXUI01000307">
    <property type="protein sequence ID" value="VDD85173.1"/>
    <property type="molecule type" value="Genomic_DNA"/>
</dbReference>
<dbReference type="PANTHER" id="PTHR16442">
    <property type="entry name" value="RING FINGER PROTEIN 17"/>
    <property type="match status" value="1"/>
</dbReference>
<dbReference type="InterPro" id="IPR002999">
    <property type="entry name" value="Tudor"/>
</dbReference>
<dbReference type="Proteomes" id="UP000274131">
    <property type="component" value="Unassembled WGS sequence"/>
</dbReference>
<evidence type="ECO:0000313" key="4">
    <source>
        <dbReference type="WBParaSite" id="EVEC_0000046901-mRNA-1"/>
    </source>
</evidence>
<dbReference type="PANTHER" id="PTHR16442:SF1">
    <property type="entry name" value="RING FINGER PROTEIN 17"/>
    <property type="match status" value="1"/>
</dbReference>
<dbReference type="AlphaFoldDB" id="A0A0N4UTA1"/>
<evidence type="ECO:0000313" key="3">
    <source>
        <dbReference type="Proteomes" id="UP000274131"/>
    </source>
</evidence>
<dbReference type="OrthoDB" id="9989103at2759"/>
<keyword evidence="3" id="KW-1185">Reference proteome</keyword>
<dbReference type="SUPFAM" id="SSF63748">
    <property type="entry name" value="Tudor/PWWP/MBT"/>
    <property type="match status" value="1"/>
</dbReference>
<gene>
    <name evidence="2" type="ORF">EVEC_LOCUS316</name>
</gene>
<protein>
    <submittedName>
        <fullName evidence="4">Tudor domain-containing protein</fullName>
    </submittedName>
</protein>
<proteinExistence type="predicted"/>
<organism evidence="4">
    <name type="scientific">Enterobius vermicularis</name>
    <name type="common">Human pinworm</name>
    <dbReference type="NCBI Taxonomy" id="51028"/>
    <lineage>
        <taxon>Eukaryota</taxon>
        <taxon>Metazoa</taxon>
        <taxon>Ecdysozoa</taxon>
        <taxon>Nematoda</taxon>
        <taxon>Chromadorea</taxon>
        <taxon>Rhabditida</taxon>
        <taxon>Spirurina</taxon>
        <taxon>Oxyuridomorpha</taxon>
        <taxon>Oxyuroidea</taxon>
        <taxon>Oxyuridae</taxon>
        <taxon>Enterobius</taxon>
    </lineage>
</organism>
<feature type="domain" description="Tudor" evidence="1">
    <location>
        <begin position="133"/>
        <end position="188"/>
    </location>
</feature>
<reference evidence="2 3" key="2">
    <citation type="submission" date="2018-10" db="EMBL/GenBank/DDBJ databases">
        <authorList>
            <consortium name="Pathogen Informatics"/>
        </authorList>
    </citation>
    <scope>NUCLEOTIDE SEQUENCE [LARGE SCALE GENOMIC DNA]</scope>
</reference>
<evidence type="ECO:0000259" key="1">
    <source>
        <dbReference type="SMART" id="SM00333"/>
    </source>
</evidence>
<dbReference type="STRING" id="51028.A0A0N4UTA1"/>
<dbReference type="WBParaSite" id="EVEC_0000046901-mRNA-1">
    <property type="protein sequence ID" value="EVEC_0000046901-mRNA-1"/>
    <property type="gene ID" value="EVEC_0000046901"/>
</dbReference>
<accession>A0A0N4UTA1</accession>
<sequence>MSFKTFQSSSFAQYLQELKKAKAAGCQEVVSKEDDSVDALQKILELYPNLCTKYRDASLLLQYQFSAAKSVSYKPARRQSIAQMPTFYAKLSYCFSPVEFGLQPKKWDREREHLFIELNEYYKRNELSRLPDLKLLENMPCAVKLNNFWYRGQIIKWIGSSALIRFVDFGSEKLVAFELIQPLLSKFGRFPPFALGSKLADVDVNKLTVSKIEEFKSIIAHCKNIVRVEIVNCSEFPILVNLYHPTVLGSNLGSNLYFSPETSFAKERKALEDEDITEEFALLDTDFDDATDGGADTVTEDLFVLHCNRLAKVPATSKMFVSYVENRRFLYFHTSDHLKTITTVEEELFSKRKIVIFKWEELSKLPDQYLVPFTACGFKKAFSGHQSAFRGIIDSVHDGNVVVRAADHGWLTEVAAEDLRVLSVHFAKPPQMYLCSLRGSDLHPHQSETNIIRELLPSGTLVTVVRNGRSKHSHLYEVTVYRSNGEEIIKKLETM</sequence>
<evidence type="ECO:0000313" key="2">
    <source>
        <dbReference type="EMBL" id="VDD85173.1"/>
    </source>
</evidence>
<reference evidence="4" key="1">
    <citation type="submission" date="2017-02" db="UniProtKB">
        <authorList>
            <consortium name="WormBaseParasite"/>
        </authorList>
    </citation>
    <scope>IDENTIFICATION</scope>
</reference>
<dbReference type="Gene3D" id="2.30.30.140">
    <property type="match status" value="1"/>
</dbReference>
<name>A0A0N4UTA1_ENTVE</name>
<dbReference type="Pfam" id="PF00567">
    <property type="entry name" value="TUDOR"/>
    <property type="match status" value="2"/>
</dbReference>
<dbReference type="SMART" id="SM00333">
    <property type="entry name" value="TUDOR"/>
    <property type="match status" value="1"/>
</dbReference>